<evidence type="ECO:0000313" key="3">
    <source>
        <dbReference type="EMBL" id="GGC67417.1"/>
    </source>
</evidence>
<keyword evidence="2" id="KW-0812">Transmembrane</keyword>
<organism evidence="3 4">
    <name type="scientific">Pedobacter quisquiliarum</name>
    <dbReference type="NCBI Taxonomy" id="1834438"/>
    <lineage>
        <taxon>Bacteria</taxon>
        <taxon>Pseudomonadati</taxon>
        <taxon>Bacteroidota</taxon>
        <taxon>Sphingobacteriia</taxon>
        <taxon>Sphingobacteriales</taxon>
        <taxon>Sphingobacteriaceae</taxon>
        <taxon>Pedobacter</taxon>
    </lineage>
</organism>
<reference evidence="3" key="2">
    <citation type="submission" date="2020-09" db="EMBL/GenBank/DDBJ databases">
        <authorList>
            <person name="Sun Q."/>
            <person name="Zhou Y."/>
        </authorList>
    </citation>
    <scope>NUCLEOTIDE SEQUENCE</scope>
    <source>
        <strain evidence="3">CGMCC 1.15343</strain>
    </source>
</reference>
<keyword evidence="4" id="KW-1185">Reference proteome</keyword>
<keyword evidence="2" id="KW-0472">Membrane</keyword>
<feature type="coiled-coil region" evidence="1">
    <location>
        <begin position="87"/>
        <end position="125"/>
    </location>
</feature>
<feature type="transmembrane region" description="Helical" evidence="2">
    <location>
        <begin position="20"/>
        <end position="39"/>
    </location>
</feature>
<dbReference type="PANTHER" id="PTHR35792">
    <property type="entry name" value="GENERAL STRESS PROTEIN"/>
    <property type="match status" value="1"/>
</dbReference>
<sequence length="126" mass="13659">MKYDKMLSKCVSQESDSSKAIVALLTGLAVGAVLGVLFAPSSGEETRTLISDKATDLTGDLKERYQSVKEKIVAGKDDLIDLKDRTVESVKTKAGDLNQEFKAYKEDAKNDVKQASDDLNDSVQNA</sequence>
<keyword evidence="1" id="KW-0175">Coiled coil</keyword>
<dbReference type="Pfam" id="PF12732">
    <property type="entry name" value="YtxH"/>
    <property type="match status" value="1"/>
</dbReference>
<evidence type="ECO:0000256" key="2">
    <source>
        <dbReference type="SAM" id="Phobius"/>
    </source>
</evidence>
<proteinExistence type="predicted"/>
<protein>
    <recommendedName>
        <fullName evidence="5">Gas vesicle protein</fullName>
    </recommendedName>
</protein>
<dbReference type="InterPro" id="IPR052928">
    <property type="entry name" value="Desiccation-related_membrane"/>
</dbReference>
<dbReference type="RefSeq" id="WP_229663594.1">
    <property type="nucleotide sequence ID" value="NZ_BMIL01000006.1"/>
</dbReference>
<reference evidence="3" key="1">
    <citation type="journal article" date="2014" name="Int. J. Syst. Evol. Microbiol.">
        <title>Complete genome sequence of Corynebacterium casei LMG S-19264T (=DSM 44701T), isolated from a smear-ripened cheese.</title>
        <authorList>
            <consortium name="US DOE Joint Genome Institute (JGI-PGF)"/>
            <person name="Walter F."/>
            <person name="Albersmeier A."/>
            <person name="Kalinowski J."/>
            <person name="Ruckert C."/>
        </authorList>
    </citation>
    <scope>NUCLEOTIDE SEQUENCE</scope>
    <source>
        <strain evidence="3">CGMCC 1.15343</strain>
    </source>
</reference>
<keyword evidence="2" id="KW-1133">Transmembrane helix</keyword>
<dbReference type="InterPro" id="IPR024623">
    <property type="entry name" value="YtxH"/>
</dbReference>
<dbReference type="Gene3D" id="1.20.120.20">
    <property type="entry name" value="Apolipoprotein"/>
    <property type="match status" value="1"/>
</dbReference>
<evidence type="ECO:0008006" key="5">
    <source>
        <dbReference type="Google" id="ProtNLM"/>
    </source>
</evidence>
<evidence type="ECO:0000256" key="1">
    <source>
        <dbReference type="SAM" id="Coils"/>
    </source>
</evidence>
<comment type="caution">
    <text evidence="3">The sequence shown here is derived from an EMBL/GenBank/DDBJ whole genome shotgun (WGS) entry which is preliminary data.</text>
</comment>
<dbReference type="EMBL" id="BMIL01000006">
    <property type="protein sequence ID" value="GGC67417.1"/>
    <property type="molecule type" value="Genomic_DNA"/>
</dbReference>
<gene>
    <name evidence="3" type="ORF">GCM10011387_21060</name>
</gene>
<name>A0A916UCE2_9SPHI</name>
<dbReference type="PANTHER" id="PTHR35792:SF1">
    <property type="entry name" value="SLL0268 PROTEIN"/>
    <property type="match status" value="1"/>
</dbReference>
<accession>A0A916UCE2</accession>
<dbReference type="AlphaFoldDB" id="A0A916UCE2"/>
<evidence type="ECO:0000313" key="4">
    <source>
        <dbReference type="Proteomes" id="UP000651668"/>
    </source>
</evidence>
<dbReference type="Proteomes" id="UP000651668">
    <property type="component" value="Unassembled WGS sequence"/>
</dbReference>